<dbReference type="AlphaFoldDB" id="A0A6C2C9H1"/>
<reference evidence="1 2" key="1">
    <citation type="submission" date="2019-01" db="EMBL/GenBank/DDBJ databases">
        <title>Weissella sp. nov., a novel lactic acid bacterium isolated from animal feces.</title>
        <authorList>
            <person name="Wang L.-T."/>
        </authorList>
    </citation>
    <scope>NUCLEOTIDE SEQUENCE [LARGE SCALE GENOMIC DNA]</scope>
    <source>
        <strain evidence="1 2">8H-2</strain>
    </source>
</reference>
<comment type="caution">
    <text evidence="1">The sequence shown here is derived from an EMBL/GenBank/DDBJ whole genome shotgun (WGS) entry which is preliminary data.</text>
</comment>
<dbReference type="EMBL" id="SDGZ01000006">
    <property type="protein sequence ID" value="TYC50658.1"/>
    <property type="molecule type" value="Genomic_DNA"/>
</dbReference>
<evidence type="ECO:0000313" key="2">
    <source>
        <dbReference type="Proteomes" id="UP000371977"/>
    </source>
</evidence>
<dbReference type="NCBIfam" id="TIGR03711">
    <property type="entry name" value="acc_sec_asp3"/>
    <property type="match status" value="1"/>
</dbReference>
<dbReference type="OrthoDB" id="2042927at2"/>
<dbReference type="Pfam" id="PF15432">
    <property type="entry name" value="Sec-ASP3"/>
    <property type="match status" value="1"/>
</dbReference>
<gene>
    <name evidence="1" type="primary">asp3</name>
    <name evidence="1" type="ORF">ESZ50_01610</name>
</gene>
<accession>A0A6C2C9H1</accession>
<dbReference type="Proteomes" id="UP000371977">
    <property type="component" value="Unassembled WGS sequence"/>
</dbReference>
<evidence type="ECO:0000313" key="1">
    <source>
        <dbReference type="EMBL" id="TYC50658.1"/>
    </source>
</evidence>
<dbReference type="InterPro" id="IPR022259">
    <property type="entry name" value="Acessory_Sec_prot_Asp3"/>
</dbReference>
<protein>
    <submittedName>
        <fullName evidence="1">Accessory Sec system protein Asp3</fullName>
    </submittedName>
</protein>
<dbReference type="GO" id="GO:0015031">
    <property type="term" value="P:protein transport"/>
    <property type="evidence" value="ECO:0007669"/>
    <property type="project" value="InterPro"/>
</dbReference>
<keyword evidence="2" id="KW-1185">Reference proteome</keyword>
<sequence length="258" mass="29097">MKCGRLIMNNIFISRWPVDLAAVNVDGSIIDFLEDGSVTFSNEMLSPGAIICSWYSKPKQLFGRFNATLPILKPNETYHLTLNLIADREESTQVQLIFYDADDQEIGRKNLDQSGNFVYPRGSRNFQINLLNIRHHWIHFSDLQITTITDGNTGVMVFGEHWGIMQGYLTQQLRSNDTLEVVISFEHAQGGYGILSDESALYAVTDGQNLTGLIDNLKTIKAEIAPRHFRLIAGKNFYGLADNARKYLKTSLMEDGDV</sequence>
<organism evidence="1 2">
    <name type="scientific">Weissella muntiaci</name>
    <dbReference type="NCBI Taxonomy" id="2508881"/>
    <lineage>
        <taxon>Bacteria</taxon>
        <taxon>Bacillati</taxon>
        <taxon>Bacillota</taxon>
        <taxon>Bacilli</taxon>
        <taxon>Lactobacillales</taxon>
        <taxon>Lactobacillaceae</taxon>
        <taxon>Weissella</taxon>
    </lineage>
</organism>
<proteinExistence type="predicted"/>
<name>A0A6C2C9H1_9LACO</name>